<evidence type="ECO:0000313" key="3">
    <source>
        <dbReference type="Proteomes" id="UP001596201"/>
    </source>
</evidence>
<dbReference type="EMBL" id="JBHSKX010000001">
    <property type="protein sequence ID" value="MFC5367151.1"/>
    <property type="molecule type" value="Genomic_DNA"/>
</dbReference>
<accession>A0ABD5RB99</accession>
<dbReference type="RefSeq" id="WP_227231449.1">
    <property type="nucleotide sequence ID" value="NZ_JAJCVJ010000004.1"/>
</dbReference>
<dbReference type="InterPro" id="IPR058782">
    <property type="entry name" value="GIY_YIG_3"/>
</dbReference>
<dbReference type="Proteomes" id="UP001596201">
    <property type="component" value="Unassembled WGS sequence"/>
</dbReference>
<evidence type="ECO:0000313" key="2">
    <source>
        <dbReference type="EMBL" id="MFC5367151.1"/>
    </source>
</evidence>
<feature type="domain" description="GIY-YIG" evidence="1">
    <location>
        <begin position="25"/>
        <end position="53"/>
    </location>
</feature>
<dbReference type="AlphaFoldDB" id="A0ABD5RB99"/>
<dbReference type="Pfam" id="PF26468">
    <property type="entry name" value="GIY_YIG_3"/>
    <property type="match status" value="1"/>
</dbReference>
<gene>
    <name evidence="2" type="ORF">ACFPJ5_09370</name>
</gene>
<protein>
    <recommendedName>
        <fullName evidence="1">GIY-YIG domain-containing protein</fullName>
    </recommendedName>
</protein>
<sequence>MGLSDLDGTPVRKMHSIRWCCIRGRETGLWNVNHVDETYDPAFLDRLQAAAHDATTV</sequence>
<evidence type="ECO:0000259" key="1">
    <source>
        <dbReference type="Pfam" id="PF26468"/>
    </source>
</evidence>
<organism evidence="2 3">
    <name type="scientific">Salinirubrum litoreum</name>
    <dbReference type="NCBI Taxonomy" id="1126234"/>
    <lineage>
        <taxon>Archaea</taxon>
        <taxon>Methanobacteriati</taxon>
        <taxon>Methanobacteriota</taxon>
        <taxon>Stenosarchaea group</taxon>
        <taxon>Halobacteria</taxon>
        <taxon>Halobacteriales</taxon>
        <taxon>Haloferacaceae</taxon>
        <taxon>Salinirubrum</taxon>
    </lineage>
</organism>
<keyword evidence="3" id="KW-1185">Reference proteome</keyword>
<proteinExistence type="predicted"/>
<comment type="caution">
    <text evidence="2">The sequence shown here is derived from an EMBL/GenBank/DDBJ whole genome shotgun (WGS) entry which is preliminary data.</text>
</comment>
<reference evidence="2 3" key="1">
    <citation type="journal article" date="2019" name="Int. J. Syst. Evol. Microbiol.">
        <title>The Global Catalogue of Microorganisms (GCM) 10K type strain sequencing project: providing services to taxonomists for standard genome sequencing and annotation.</title>
        <authorList>
            <consortium name="The Broad Institute Genomics Platform"/>
            <consortium name="The Broad Institute Genome Sequencing Center for Infectious Disease"/>
            <person name="Wu L."/>
            <person name="Ma J."/>
        </authorList>
    </citation>
    <scope>NUCLEOTIDE SEQUENCE [LARGE SCALE GENOMIC DNA]</scope>
    <source>
        <strain evidence="2 3">CGMCC 1.12237</strain>
    </source>
</reference>
<name>A0ABD5RB99_9EURY</name>